<proteinExistence type="predicted"/>
<dbReference type="Gene3D" id="3.30.499.10">
    <property type="entry name" value="Aconitase, domain 3"/>
    <property type="match status" value="1"/>
</dbReference>
<dbReference type="SUPFAM" id="SSF53732">
    <property type="entry name" value="Aconitase iron-sulfur domain"/>
    <property type="match status" value="1"/>
</dbReference>
<organism evidence="6 7">
    <name type="scientific">Cinnamomum micranthum f. kanehirae</name>
    <dbReference type="NCBI Taxonomy" id="337451"/>
    <lineage>
        <taxon>Eukaryota</taxon>
        <taxon>Viridiplantae</taxon>
        <taxon>Streptophyta</taxon>
        <taxon>Embryophyta</taxon>
        <taxon>Tracheophyta</taxon>
        <taxon>Spermatophyta</taxon>
        <taxon>Magnoliopsida</taxon>
        <taxon>Magnoliidae</taxon>
        <taxon>Laurales</taxon>
        <taxon>Lauraceae</taxon>
        <taxon>Cinnamomum</taxon>
    </lineage>
</organism>
<dbReference type="AlphaFoldDB" id="A0A3S3NY58"/>
<dbReference type="GO" id="GO:0051536">
    <property type="term" value="F:iron-sulfur cluster binding"/>
    <property type="evidence" value="ECO:0007669"/>
    <property type="project" value="UniProtKB-KW"/>
</dbReference>
<evidence type="ECO:0000256" key="3">
    <source>
        <dbReference type="ARBA" id="ARBA00023014"/>
    </source>
</evidence>
<evidence type="ECO:0000313" key="6">
    <source>
        <dbReference type="EMBL" id="RWR88987.1"/>
    </source>
</evidence>
<dbReference type="PANTHER" id="PTHR43822:SF2">
    <property type="entry name" value="HOMOACONITASE, MITOCHONDRIAL"/>
    <property type="match status" value="1"/>
</dbReference>
<dbReference type="InterPro" id="IPR036008">
    <property type="entry name" value="Aconitase_4Fe-4S_dom"/>
</dbReference>
<keyword evidence="7" id="KW-1185">Reference proteome</keyword>
<feature type="domain" description="Aconitase/3-isopropylmalate dehydratase large subunit alpha/beta/alpha" evidence="5">
    <location>
        <begin position="74"/>
        <end position="358"/>
    </location>
</feature>
<name>A0A3S3NY58_9MAGN</name>
<gene>
    <name evidence="6" type="ORF">CKAN_01803100</name>
</gene>
<comment type="caution">
    <text evidence="6">The sequence shown here is derived from an EMBL/GenBank/DDBJ whole genome shotgun (WGS) entry which is preliminary data.</text>
</comment>
<keyword evidence="4" id="KW-0456">Lyase</keyword>
<dbReference type="InterPro" id="IPR050067">
    <property type="entry name" value="IPM_dehydratase_rel_enz"/>
</dbReference>
<protein>
    <submittedName>
        <fullName evidence="6">3-isopropylmalate dehydratase large subunit, chloroplastic</fullName>
    </submittedName>
</protein>
<dbReference type="PANTHER" id="PTHR43822">
    <property type="entry name" value="HOMOACONITASE, MITOCHONDRIAL-RELATED"/>
    <property type="match status" value="1"/>
</dbReference>
<dbReference type="OrthoDB" id="2279155at2759"/>
<dbReference type="Proteomes" id="UP000283530">
    <property type="component" value="Unassembled WGS sequence"/>
</dbReference>
<accession>A0A3S3NY58</accession>
<dbReference type="GO" id="GO:0046872">
    <property type="term" value="F:metal ion binding"/>
    <property type="evidence" value="ECO:0007669"/>
    <property type="project" value="UniProtKB-KW"/>
</dbReference>
<dbReference type="EMBL" id="QPKB01000007">
    <property type="protein sequence ID" value="RWR88987.1"/>
    <property type="molecule type" value="Genomic_DNA"/>
</dbReference>
<reference evidence="6 7" key="1">
    <citation type="journal article" date="2019" name="Nat. Plants">
        <title>Stout camphor tree genome fills gaps in understanding of flowering plant genome evolution.</title>
        <authorList>
            <person name="Chaw S.M."/>
            <person name="Liu Y.C."/>
            <person name="Wu Y.W."/>
            <person name="Wang H.Y."/>
            <person name="Lin C.I."/>
            <person name="Wu C.S."/>
            <person name="Ke H.M."/>
            <person name="Chang L.Y."/>
            <person name="Hsu C.Y."/>
            <person name="Yang H.T."/>
            <person name="Sudianto E."/>
            <person name="Hsu M.H."/>
            <person name="Wu K.P."/>
            <person name="Wang L.N."/>
            <person name="Leebens-Mack J.H."/>
            <person name="Tsai I.J."/>
        </authorList>
    </citation>
    <scope>NUCLEOTIDE SEQUENCE [LARGE SCALE GENOMIC DNA]</scope>
    <source>
        <strain evidence="7">cv. Chaw 1501</strain>
        <tissue evidence="6">Young leaves</tissue>
    </source>
</reference>
<dbReference type="GO" id="GO:0016829">
    <property type="term" value="F:lyase activity"/>
    <property type="evidence" value="ECO:0007669"/>
    <property type="project" value="UniProtKB-KW"/>
</dbReference>
<dbReference type="STRING" id="337451.A0A3S3NY58"/>
<dbReference type="PRINTS" id="PR00415">
    <property type="entry name" value="ACONITASE"/>
</dbReference>
<dbReference type="GO" id="GO:0043436">
    <property type="term" value="P:oxoacid metabolic process"/>
    <property type="evidence" value="ECO:0007669"/>
    <property type="project" value="UniProtKB-ARBA"/>
</dbReference>
<keyword evidence="2" id="KW-0408">Iron</keyword>
<dbReference type="Pfam" id="PF00330">
    <property type="entry name" value="Aconitase"/>
    <property type="match status" value="1"/>
</dbReference>
<dbReference type="InterPro" id="IPR001030">
    <property type="entry name" value="Acoase/IPM_deHydtase_lsu_aba"/>
</dbReference>
<sequence length="509" mass="55834">MASSAIASTPNPFLKQSLLQKESCFSTASSSPSFSHKCKRRGSKAVVAIMAPPQPQRPPSSTGSVKRAMTMTEKILARASERSKLEPGENVWVNVDVLMTHDVCGPGTIGIFKKEFGENAKVWDREKIVIIPDHYIFTTDERANRNVDILRDFCKEQNIKYFYDIKDLSDFKVNPDYKGVCHIALAQEGHCRPGEVLLGTDSHTCNAGAFGQFATGIGNTDAGFVVGTGKLLLKVPPTLRFVLDGEMPNFLLAKDLILQIIGEISVSGATYKSMEFVGSTVESLTMEERMTLCNMVVEAGGKNGVVPADQTTFNYLEGKTSLNIEPVYSDEQASFIQEYKFDVSKLEPVVAKGKKVKVPTFLVPATQKVWVDVYTLPVPGSGGKTCSQIFEEAGCDTPASPNCGACLGGPRDTYARMNEPQASENMIKTDMRVKVAAQIKGLCLYNKPKLSWPNGAQRRTNLSGFPLHSSSICIDWFCHGPKRFFAVITQNKLECTSVDFYSAPFHVDL</sequence>
<keyword evidence="1" id="KW-0479">Metal-binding</keyword>
<evidence type="ECO:0000259" key="5">
    <source>
        <dbReference type="Pfam" id="PF00330"/>
    </source>
</evidence>
<evidence type="ECO:0000256" key="1">
    <source>
        <dbReference type="ARBA" id="ARBA00022723"/>
    </source>
</evidence>
<evidence type="ECO:0000313" key="7">
    <source>
        <dbReference type="Proteomes" id="UP000283530"/>
    </source>
</evidence>
<evidence type="ECO:0000256" key="4">
    <source>
        <dbReference type="ARBA" id="ARBA00023239"/>
    </source>
</evidence>
<keyword evidence="3" id="KW-0411">Iron-sulfur</keyword>
<evidence type="ECO:0000256" key="2">
    <source>
        <dbReference type="ARBA" id="ARBA00023004"/>
    </source>
</evidence>
<dbReference type="InterPro" id="IPR015931">
    <property type="entry name" value="Acnase/IPM_dHydase_lsu_aba_1/3"/>
</dbReference>